<evidence type="ECO:0008006" key="4">
    <source>
        <dbReference type="Google" id="ProtNLM"/>
    </source>
</evidence>
<sequence>MGWKWVEDEEPSGRGFGDLVSPNLNPNLDRHVEDDGRLPTRRVVRSTCHTEEVEPGRFVRKCDKTEQILRDCVGRPAEVVESKTEHTEDDVTDEVTKGLASFDSPLVEPFNFPGLRRDIEGIERSLFSGIGDFLEAAEEMTHEFFKSFDHPSWHRRESARSSNEQLKKDTSKQPRESDYSEYSEQMADV</sequence>
<organism evidence="2 3">
    <name type="scientific">Canna indica</name>
    <name type="common">Indian-shot</name>
    <dbReference type="NCBI Taxonomy" id="4628"/>
    <lineage>
        <taxon>Eukaryota</taxon>
        <taxon>Viridiplantae</taxon>
        <taxon>Streptophyta</taxon>
        <taxon>Embryophyta</taxon>
        <taxon>Tracheophyta</taxon>
        <taxon>Spermatophyta</taxon>
        <taxon>Magnoliopsida</taxon>
        <taxon>Liliopsida</taxon>
        <taxon>Zingiberales</taxon>
        <taxon>Cannaceae</taxon>
        <taxon>Canna</taxon>
    </lineage>
</organism>
<dbReference type="Proteomes" id="UP001327560">
    <property type="component" value="Chromosome 7"/>
</dbReference>
<reference evidence="2 3" key="1">
    <citation type="submission" date="2023-10" db="EMBL/GenBank/DDBJ databases">
        <title>Chromosome-scale genome assembly provides insights into flower coloration mechanisms of Canna indica.</title>
        <authorList>
            <person name="Li C."/>
        </authorList>
    </citation>
    <scope>NUCLEOTIDE SEQUENCE [LARGE SCALE GENOMIC DNA]</scope>
    <source>
        <tissue evidence="2">Flower</tissue>
    </source>
</reference>
<evidence type="ECO:0000313" key="2">
    <source>
        <dbReference type="EMBL" id="WOL15308.1"/>
    </source>
</evidence>
<feature type="region of interest" description="Disordered" evidence="1">
    <location>
        <begin position="151"/>
        <end position="189"/>
    </location>
</feature>
<gene>
    <name evidence="2" type="ORF">Cni_G24089</name>
</gene>
<dbReference type="PANTHER" id="PTHR35722">
    <property type="entry name" value="MAL D 1-ASSOCIATED PROTEIN"/>
    <property type="match status" value="1"/>
</dbReference>
<dbReference type="EMBL" id="CP136896">
    <property type="protein sequence ID" value="WOL15308.1"/>
    <property type="molecule type" value="Genomic_DNA"/>
</dbReference>
<dbReference type="AlphaFoldDB" id="A0AAQ3KYE8"/>
<feature type="region of interest" description="Disordered" evidence="1">
    <location>
        <begin position="1"/>
        <end position="36"/>
    </location>
</feature>
<dbReference type="PANTHER" id="PTHR35722:SF1">
    <property type="entry name" value="MAL D 1-ASSOCIATED PROTEIN"/>
    <property type="match status" value="1"/>
</dbReference>
<dbReference type="InterPro" id="IPR053346">
    <property type="entry name" value="Fra_a_1-associated"/>
</dbReference>
<evidence type="ECO:0000313" key="3">
    <source>
        <dbReference type="Proteomes" id="UP001327560"/>
    </source>
</evidence>
<feature type="compositionally biased region" description="Basic and acidic residues" evidence="1">
    <location>
        <begin position="151"/>
        <end position="178"/>
    </location>
</feature>
<name>A0AAQ3KYE8_9LILI</name>
<keyword evidence="3" id="KW-1185">Reference proteome</keyword>
<protein>
    <recommendedName>
        <fullName evidence="4">Mal d 1-associated protein</fullName>
    </recommendedName>
</protein>
<proteinExistence type="predicted"/>
<accession>A0AAQ3KYE8</accession>
<evidence type="ECO:0000256" key="1">
    <source>
        <dbReference type="SAM" id="MobiDB-lite"/>
    </source>
</evidence>